<organism evidence="2 3">
    <name type="scientific">Siccirubricoccus deserti</name>
    <dbReference type="NCBI Taxonomy" id="2013562"/>
    <lineage>
        <taxon>Bacteria</taxon>
        <taxon>Pseudomonadati</taxon>
        <taxon>Pseudomonadota</taxon>
        <taxon>Alphaproteobacteria</taxon>
        <taxon>Acetobacterales</taxon>
        <taxon>Roseomonadaceae</taxon>
        <taxon>Siccirubricoccus</taxon>
    </lineage>
</organism>
<name>A0A9X0UK46_9PROT</name>
<proteinExistence type="predicted"/>
<dbReference type="EMBL" id="JACOMF010000078">
    <property type="protein sequence ID" value="MBC4018775.1"/>
    <property type="molecule type" value="Genomic_DNA"/>
</dbReference>
<sequence length="309" mass="32385">MSSKLTLCAALVGLALAAPGGLAQAQQGAPDVGPADWKRIVASTLGKPGTEQDGGVYRVSLPRTDLKVTVGGVEVRPGLALGSWLAFHPYRQELMVMGDLVLLEREVAPVMRRLAAGGIEVTALHNHLLRAEPATMYLHVAGQGDPAQLSTALRVALQETATPLQGSAPGGDGDRVEGLDTAAIARVLGREGRVSGGVYQVSIPRAERIAERGREVPTAMGLPTVINFQAAGGGRAATTGDFVLTADEVVPVQRALVENGIEVTAIHNHMLGEEPRLFFMHFWAVGEPEVLGRGLRAALDRTNSRPAGG</sequence>
<keyword evidence="1" id="KW-0732">Signal</keyword>
<feature type="chain" id="PRO_5040871144" evidence="1">
    <location>
        <begin position="26"/>
        <end position="309"/>
    </location>
</feature>
<dbReference type="Proteomes" id="UP000600101">
    <property type="component" value="Unassembled WGS sequence"/>
</dbReference>
<evidence type="ECO:0000313" key="2">
    <source>
        <dbReference type="EMBL" id="MBC4018775.1"/>
    </source>
</evidence>
<dbReference type="AlphaFoldDB" id="A0A9X0UK46"/>
<dbReference type="RefSeq" id="WP_186773516.1">
    <property type="nucleotide sequence ID" value="NZ_JACOMF010000078.1"/>
</dbReference>
<comment type="caution">
    <text evidence="2">The sequence shown here is derived from an EMBL/GenBank/DDBJ whole genome shotgun (WGS) entry which is preliminary data.</text>
</comment>
<accession>A0A9X0UK46</accession>
<reference evidence="2" key="1">
    <citation type="submission" date="2020-08" db="EMBL/GenBank/DDBJ databases">
        <authorList>
            <person name="Hu Y."/>
            <person name="Nguyen S.V."/>
            <person name="Li F."/>
            <person name="Fanning S."/>
        </authorList>
    </citation>
    <scope>NUCLEOTIDE SEQUENCE</scope>
    <source>
        <strain evidence="2">SYSU D8009</strain>
    </source>
</reference>
<feature type="signal peptide" evidence="1">
    <location>
        <begin position="1"/>
        <end position="25"/>
    </location>
</feature>
<evidence type="ECO:0000256" key="1">
    <source>
        <dbReference type="SAM" id="SignalP"/>
    </source>
</evidence>
<dbReference type="InterPro" id="IPR011094">
    <property type="entry name" value="Uncharacterised_LppY/LpqO"/>
</dbReference>
<keyword evidence="3" id="KW-1185">Reference proteome</keyword>
<protein>
    <submittedName>
        <fullName evidence="2">DUF1259 domain-containing protein</fullName>
    </submittedName>
</protein>
<gene>
    <name evidence="2" type="ORF">H7965_26305</name>
</gene>
<evidence type="ECO:0000313" key="3">
    <source>
        <dbReference type="Proteomes" id="UP000600101"/>
    </source>
</evidence>
<dbReference type="Pfam" id="PF07485">
    <property type="entry name" value="DUF1529"/>
    <property type="match status" value="2"/>
</dbReference>